<dbReference type="Gene3D" id="3.20.20.105">
    <property type="entry name" value="Queuine tRNA-ribosyltransferase-like"/>
    <property type="match status" value="1"/>
</dbReference>
<keyword evidence="1 4" id="KW-0328">Glycosyltransferase</keyword>
<dbReference type="GO" id="GO:0008479">
    <property type="term" value="F:tRNA-guanosine(34) queuine transglycosylase activity"/>
    <property type="evidence" value="ECO:0007669"/>
    <property type="project" value="UniProtKB-UniRule"/>
</dbReference>
<comment type="cofactor">
    <cofactor evidence="4">
        <name>Zn(2+)</name>
        <dbReference type="ChEBI" id="CHEBI:29105"/>
    </cofactor>
    <text evidence="4">Binds 1 zinc ion per subunit.</text>
</comment>
<dbReference type="PANTHER" id="PTHR46499">
    <property type="entry name" value="QUEUINE TRNA-RIBOSYLTRANSFERASE"/>
    <property type="match status" value="1"/>
</dbReference>
<evidence type="ECO:0000313" key="7">
    <source>
        <dbReference type="EMBL" id="PIT97933.1"/>
    </source>
</evidence>
<keyword evidence="3 4" id="KW-0819">tRNA processing</keyword>
<feature type="binding site" evidence="4">
    <location>
        <position position="347"/>
    </location>
    <ligand>
        <name>Zn(2+)</name>
        <dbReference type="ChEBI" id="CHEBI:29105"/>
    </ligand>
</feature>
<proteinExistence type="inferred from homology"/>
<name>A0A2M6WYR4_9BACT</name>
<reference evidence="8" key="1">
    <citation type="submission" date="2017-09" db="EMBL/GenBank/DDBJ databases">
        <title>Depth-based differentiation of microbial function through sediment-hosted aquifers and enrichment of novel symbionts in the deep terrestrial subsurface.</title>
        <authorList>
            <person name="Probst A.J."/>
            <person name="Ladd B."/>
            <person name="Jarett J.K."/>
            <person name="Geller-Mcgrath D.E."/>
            <person name="Sieber C.M.K."/>
            <person name="Emerson J.B."/>
            <person name="Anantharaman K."/>
            <person name="Thomas B.C."/>
            <person name="Malmstrom R."/>
            <person name="Stieglmeier M."/>
            <person name="Klingl A."/>
            <person name="Woyke T."/>
            <person name="Ryan C.M."/>
            <person name="Banfield J.F."/>
        </authorList>
    </citation>
    <scope>NUCLEOTIDE SEQUENCE [LARGE SCALE GENOMIC DNA]</scope>
</reference>
<dbReference type="EC" id="2.4.2.29" evidence="4"/>
<evidence type="ECO:0000259" key="6">
    <source>
        <dbReference type="Pfam" id="PF01702"/>
    </source>
</evidence>
<keyword evidence="4" id="KW-0479">Metal-binding</keyword>
<dbReference type="InterPro" id="IPR036511">
    <property type="entry name" value="TGT-like_sf"/>
</dbReference>
<feature type="binding site" evidence="4">
    <location>
        <begin position="92"/>
        <end position="96"/>
    </location>
    <ligand>
        <name>substrate</name>
    </ligand>
</feature>
<feature type="binding site" evidence="4">
    <location>
        <position position="349"/>
    </location>
    <ligand>
        <name>Zn(2+)</name>
        <dbReference type="ChEBI" id="CHEBI:29105"/>
    </ligand>
</feature>
<sequence length="399" mass="43886">MIEFRIHKQSTRSRARLGSLTTPHGTFETPAFVPVATQATVKTLTSEQALAAGSQLLIANTFHLHLKPSEDIVAGGGGLHQFMQWPRPLMTDSGGFQVFSLGFGRDHGVGKMLSEKRDEVIALGQQPSRINITERGVMFTSPVDGAKIYLDPKKSIDIQQKLGADIMFAFDEATSPVADKSYTRESLARTHRWAQESLAAKTSDQALFGIVQGGKFKELRLASARTIGGIPFDGFGIGGEYGNDKKTMLAIIKIVIDELPSAKPRHLLGIGHLEDIPQIIKAGVDTFDCIVPTHYARHGTAFANLGGRAALALRNFSGAKFGKVSHHRLDLTKRQFLTDQSPLDAACSCAVCKTYTRAYISHLVRAKEVTGLQLLTFHNLYFFNAYVTRLREQIRHEKI</sequence>
<comment type="catalytic activity">
    <reaction evidence="4">
        <text>7-aminomethyl-7-carbaguanine + guanosine(34) in tRNA = 7-aminomethyl-7-carbaguanosine(34) in tRNA + guanine</text>
        <dbReference type="Rhea" id="RHEA:24104"/>
        <dbReference type="Rhea" id="RHEA-COMP:10341"/>
        <dbReference type="Rhea" id="RHEA-COMP:10342"/>
        <dbReference type="ChEBI" id="CHEBI:16235"/>
        <dbReference type="ChEBI" id="CHEBI:58703"/>
        <dbReference type="ChEBI" id="CHEBI:74269"/>
        <dbReference type="ChEBI" id="CHEBI:82833"/>
        <dbReference type="EC" id="2.4.2.29"/>
    </reaction>
</comment>
<evidence type="ECO:0000256" key="5">
    <source>
        <dbReference type="SAM" id="MobiDB-lite"/>
    </source>
</evidence>
<comment type="function">
    <text evidence="4">Catalyzes the base-exchange of a guanine (G) residue with the queuine precursor 7-aminomethyl-7-deazaguanine (PreQ1) at position 34 (anticodon wobble position) in tRNAs with GU(N) anticodons (tRNA-Asp, -Asn, -His and -Tyr). Catalysis occurs through a double-displacement mechanism. The nucleophile active site attacks the C1' of nucleotide 34 to detach the guanine base from the RNA, forming a covalent enzyme-RNA intermediate. The proton acceptor active site deprotonates the incoming PreQ1, allowing a nucleophilic attack on the C1' of the ribose to form the product. After dissociation, two additional enzymatic reactions on the tRNA convert PreQ1 to queuine (Q), resulting in the hypermodified nucleoside queuosine (7-(((4,5-cis-dihydroxy-2-cyclopenten-1-yl)amino)methyl)-7-deazaguanosine).</text>
</comment>
<protein>
    <recommendedName>
        <fullName evidence="4">Queuine tRNA-ribosyltransferase</fullName>
        <ecNumber evidence="4">2.4.2.29</ecNumber>
    </recommendedName>
    <alternativeName>
        <fullName evidence="4">Guanine insertion enzyme</fullName>
    </alternativeName>
    <alternativeName>
        <fullName evidence="4">tRNA-guanine transglycosylase</fullName>
    </alternativeName>
</protein>
<dbReference type="InterPro" id="IPR002616">
    <property type="entry name" value="tRNA_ribo_trans-like"/>
</dbReference>
<dbReference type="InterPro" id="IPR050076">
    <property type="entry name" value="ArchSynthase1/Queuine_TRR"/>
</dbReference>
<feature type="active site" description="Nucleophile" evidence="4">
    <location>
        <position position="288"/>
    </location>
</feature>
<dbReference type="GO" id="GO:0008616">
    <property type="term" value="P:tRNA queuosine(34) biosynthetic process"/>
    <property type="evidence" value="ECO:0007669"/>
    <property type="project" value="UniProtKB-UniRule"/>
</dbReference>
<keyword evidence="4" id="KW-0862">Zinc</keyword>
<dbReference type="HAMAP" id="MF_00168">
    <property type="entry name" value="Q_tRNA_Tgt"/>
    <property type="match status" value="1"/>
</dbReference>
<dbReference type="GO" id="GO:0005737">
    <property type="term" value="C:cytoplasm"/>
    <property type="evidence" value="ECO:0007669"/>
    <property type="project" value="TreeGrafter"/>
</dbReference>
<feature type="region of interest" description="Disordered" evidence="5">
    <location>
        <begin position="1"/>
        <end position="21"/>
    </location>
</feature>
<feature type="binding site" evidence="4">
    <location>
        <position position="212"/>
    </location>
    <ligand>
        <name>substrate</name>
    </ligand>
</feature>
<feature type="binding site" evidence="4">
    <location>
        <position position="378"/>
    </location>
    <ligand>
        <name>Zn(2+)</name>
        <dbReference type="ChEBI" id="CHEBI:29105"/>
    </ligand>
</feature>
<feature type="active site" description="Proton acceptor" evidence="4">
    <location>
        <position position="92"/>
    </location>
</feature>
<feature type="domain" description="tRNA-guanine(15) transglycosylase-like" evidence="6">
    <location>
        <begin position="14"/>
        <end position="397"/>
    </location>
</feature>
<feature type="binding site" evidence="4">
    <location>
        <position position="352"/>
    </location>
    <ligand>
        <name>Zn(2+)</name>
        <dbReference type="ChEBI" id="CHEBI:29105"/>
    </ligand>
</feature>
<keyword evidence="2 4" id="KW-0808">Transferase</keyword>
<dbReference type="InterPro" id="IPR004803">
    <property type="entry name" value="TGT"/>
</dbReference>
<dbReference type="Pfam" id="PF01702">
    <property type="entry name" value="TGT"/>
    <property type="match status" value="1"/>
</dbReference>
<dbReference type="EMBL" id="PEZP01000039">
    <property type="protein sequence ID" value="PIT97933.1"/>
    <property type="molecule type" value="Genomic_DNA"/>
</dbReference>
<feature type="region of interest" description="RNA binding" evidence="4">
    <location>
        <begin position="269"/>
        <end position="275"/>
    </location>
</feature>
<comment type="caution">
    <text evidence="4">Lacks conserved residue(s) required for the propagation of feature annotation.</text>
</comment>
<evidence type="ECO:0000256" key="1">
    <source>
        <dbReference type="ARBA" id="ARBA00022676"/>
    </source>
</evidence>
<keyword evidence="4" id="KW-0671">Queuosine biosynthesis</keyword>
<dbReference type="UniPathway" id="UPA00392"/>
<evidence type="ECO:0000256" key="2">
    <source>
        <dbReference type="ARBA" id="ARBA00022679"/>
    </source>
</evidence>
<feature type="binding site" evidence="4">
    <location>
        <position position="171"/>
    </location>
    <ligand>
        <name>substrate</name>
    </ligand>
</feature>
<dbReference type="SUPFAM" id="SSF51713">
    <property type="entry name" value="tRNA-guanine transglycosylase"/>
    <property type="match status" value="1"/>
</dbReference>
<comment type="pathway">
    <text evidence="4">tRNA modification; tRNA-queuosine biosynthesis.</text>
</comment>
<evidence type="ECO:0000256" key="4">
    <source>
        <dbReference type="HAMAP-Rule" id="MF_00168"/>
    </source>
</evidence>
<dbReference type="NCBIfam" id="TIGR00449">
    <property type="entry name" value="tgt_general"/>
    <property type="match status" value="1"/>
</dbReference>
<dbReference type="NCBIfam" id="TIGR00430">
    <property type="entry name" value="Q_tRNA_tgt"/>
    <property type="match status" value="1"/>
</dbReference>
<comment type="caution">
    <text evidence="7">The sequence shown here is derived from an EMBL/GenBank/DDBJ whole genome shotgun (WGS) entry which is preliminary data.</text>
</comment>
<evidence type="ECO:0000256" key="3">
    <source>
        <dbReference type="ARBA" id="ARBA00022694"/>
    </source>
</evidence>
<organism evidence="7 8">
    <name type="scientific">Candidatus Andersenbacteria bacterium CG10_big_fil_rev_8_21_14_0_10_54_11</name>
    <dbReference type="NCBI Taxonomy" id="1974485"/>
    <lineage>
        <taxon>Bacteria</taxon>
        <taxon>Candidatus Anderseniibacteriota</taxon>
    </lineage>
</organism>
<dbReference type="GO" id="GO:0046872">
    <property type="term" value="F:metal ion binding"/>
    <property type="evidence" value="ECO:0007669"/>
    <property type="project" value="UniProtKB-KW"/>
</dbReference>
<evidence type="ECO:0000313" key="8">
    <source>
        <dbReference type="Proteomes" id="UP000230731"/>
    </source>
</evidence>
<dbReference type="Proteomes" id="UP000230731">
    <property type="component" value="Unassembled WGS sequence"/>
</dbReference>
<feature type="binding site" evidence="4">
    <location>
        <position position="239"/>
    </location>
    <ligand>
        <name>substrate</name>
    </ligand>
</feature>
<comment type="subunit">
    <text evidence="4">Homodimer. Within each dimer, one monomer is responsible for RNA recognition and catalysis, while the other monomer binds to the replacement base PreQ1.</text>
</comment>
<comment type="similarity">
    <text evidence="4">Belongs to the queuine tRNA-ribosyltransferase family.</text>
</comment>
<dbReference type="AlphaFoldDB" id="A0A2M6WYR4"/>
<accession>A0A2M6WYR4</accession>
<gene>
    <name evidence="4 7" type="primary">tgt</name>
    <name evidence="7" type="ORF">COT71_03250</name>
</gene>
<dbReference type="PANTHER" id="PTHR46499:SF1">
    <property type="entry name" value="QUEUINE TRNA-RIBOSYLTRANSFERASE"/>
    <property type="match status" value="1"/>
</dbReference>